<evidence type="ECO:0000313" key="1">
    <source>
        <dbReference type="EMBL" id="EDZ96035.1"/>
    </source>
</evidence>
<reference evidence="1 2" key="1">
    <citation type="journal article" date="2011" name="Appl. Environ. Microbiol.">
        <title>Contribution of a Sodium Ion Gradient to Energy Conservation during Fermentation in the Cyanobacterium Arthrospira (Spirulina) maxima CS-328.</title>
        <authorList>
            <person name="Carrieri D."/>
            <person name="Ananyev G."/>
            <person name="Lenz O."/>
            <person name="Bryant D.A."/>
            <person name="Dismukes G.C."/>
        </authorList>
    </citation>
    <scope>NUCLEOTIDE SEQUENCE [LARGE SCALE GENOMIC DNA]</scope>
    <source>
        <strain evidence="1 2">CS-328</strain>
    </source>
</reference>
<keyword evidence="2" id="KW-1185">Reference proteome</keyword>
<comment type="caution">
    <text evidence="1">The sequence shown here is derived from an EMBL/GenBank/DDBJ whole genome shotgun (WGS) entry which is preliminary data.</text>
</comment>
<sequence>MRILGTGRVQKQALQELYQLPGDNPTRETTLELLYNLRAMLEARQNLDPEERELIMELSPLYLQRLQTVKEEGIQQGVQQGQRSLLESMLQVKFGAVDAELAEIIDRLIAVPPLEQAQLIWQLSREELLARFSGDI</sequence>
<evidence type="ECO:0000313" key="2">
    <source>
        <dbReference type="Proteomes" id="UP000004061"/>
    </source>
</evidence>
<evidence type="ECO:0008006" key="3">
    <source>
        <dbReference type="Google" id="ProtNLM"/>
    </source>
</evidence>
<dbReference type="Proteomes" id="UP000004061">
    <property type="component" value="Unassembled WGS sequence"/>
</dbReference>
<proteinExistence type="predicted"/>
<accession>B5VX30</accession>
<gene>
    <name evidence="1" type="ORF">AmaxDRAFT_1072</name>
</gene>
<organism evidence="1 2">
    <name type="scientific">Limnospira maxima CS-328</name>
    <dbReference type="NCBI Taxonomy" id="513049"/>
    <lineage>
        <taxon>Bacteria</taxon>
        <taxon>Bacillati</taxon>
        <taxon>Cyanobacteriota</taxon>
        <taxon>Cyanophyceae</taxon>
        <taxon>Oscillatoriophycideae</taxon>
        <taxon>Oscillatoriales</taxon>
        <taxon>Sirenicapillariaceae</taxon>
        <taxon>Limnospira</taxon>
    </lineage>
</organism>
<protein>
    <recommendedName>
        <fullName evidence="3">DUF4351 domain-containing protein</fullName>
    </recommendedName>
</protein>
<name>B5VX30_LIMMA</name>
<dbReference type="EMBL" id="ABYK01000006">
    <property type="protein sequence ID" value="EDZ96035.1"/>
    <property type="molecule type" value="Genomic_DNA"/>
</dbReference>
<dbReference type="AlphaFoldDB" id="B5VX30"/>